<proteinExistence type="predicted"/>
<name>A0ACB9P159_9MYRT</name>
<comment type="caution">
    <text evidence="1">The sequence shown here is derived from an EMBL/GenBank/DDBJ whole genome shotgun (WGS) entry which is preliminary data.</text>
</comment>
<reference evidence="2" key="1">
    <citation type="journal article" date="2023" name="Front. Plant Sci.">
        <title>Chromosomal-level genome assembly of Melastoma candidum provides insights into trichome evolution.</title>
        <authorList>
            <person name="Zhong Y."/>
            <person name="Wu W."/>
            <person name="Sun C."/>
            <person name="Zou P."/>
            <person name="Liu Y."/>
            <person name="Dai S."/>
            <person name="Zhou R."/>
        </authorList>
    </citation>
    <scope>NUCLEOTIDE SEQUENCE [LARGE SCALE GENOMIC DNA]</scope>
</reference>
<organism evidence="1 2">
    <name type="scientific">Melastoma candidum</name>
    <dbReference type="NCBI Taxonomy" id="119954"/>
    <lineage>
        <taxon>Eukaryota</taxon>
        <taxon>Viridiplantae</taxon>
        <taxon>Streptophyta</taxon>
        <taxon>Embryophyta</taxon>
        <taxon>Tracheophyta</taxon>
        <taxon>Spermatophyta</taxon>
        <taxon>Magnoliopsida</taxon>
        <taxon>eudicotyledons</taxon>
        <taxon>Gunneridae</taxon>
        <taxon>Pentapetalae</taxon>
        <taxon>rosids</taxon>
        <taxon>malvids</taxon>
        <taxon>Myrtales</taxon>
        <taxon>Melastomataceae</taxon>
        <taxon>Melastomatoideae</taxon>
        <taxon>Melastomateae</taxon>
        <taxon>Melastoma</taxon>
    </lineage>
</organism>
<evidence type="ECO:0000313" key="2">
    <source>
        <dbReference type="Proteomes" id="UP001057402"/>
    </source>
</evidence>
<evidence type="ECO:0000313" key="1">
    <source>
        <dbReference type="EMBL" id="KAI4341996.1"/>
    </source>
</evidence>
<accession>A0ACB9P159</accession>
<protein>
    <submittedName>
        <fullName evidence="1">Uncharacterized protein</fullName>
    </submittedName>
</protein>
<sequence>MDPNNTTTAGSVSGFYGLLTRGLDMIEASFYADDFLSFRLLQRVLSSLQVFHYQLTVLVQRLQLPKGADCSRTWMMPPPAWKGIVLRVLVSSRSCQF</sequence>
<gene>
    <name evidence="1" type="ORF">MLD38_026660</name>
</gene>
<dbReference type="Proteomes" id="UP001057402">
    <property type="component" value="Chromosome 7"/>
</dbReference>
<dbReference type="EMBL" id="CM042886">
    <property type="protein sequence ID" value="KAI4341996.1"/>
    <property type="molecule type" value="Genomic_DNA"/>
</dbReference>
<keyword evidence="2" id="KW-1185">Reference proteome</keyword>